<dbReference type="Pfam" id="PF13302">
    <property type="entry name" value="Acetyltransf_3"/>
    <property type="match status" value="1"/>
</dbReference>
<dbReference type="EMBL" id="FSRL01000001">
    <property type="protein sequence ID" value="SIO03608.1"/>
    <property type="molecule type" value="Genomic_DNA"/>
</dbReference>
<gene>
    <name evidence="2" type="ORF">SAMN05444002_2273</name>
</gene>
<dbReference type="Proteomes" id="UP000184932">
    <property type="component" value="Unassembled WGS sequence"/>
</dbReference>
<feature type="domain" description="N-acetyltransferase" evidence="1">
    <location>
        <begin position="7"/>
        <end position="163"/>
    </location>
</feature>
<protein>
    <submittedName>
        <fullName evidence="2">Protein N-acetyltransferase, RimJ/RimL family</fullName>
    </submittedName>
</protein>
<accession>A0A1N6G7W4</accession>
<sequence>MIETDRLLLRPFEPRDLAAFAAINADPRVMRYFPSPKTDAETAEMLDRCAERWRTVGLAFSAVTDRDGRLLGMCGLHRPEGLPISPCVEIGWRLTPSAWGKGIASEAARAWLAWGWGQGLSEILAYTPTLNAPSRAVMARIGMAEAPELAFDHPEIAEGHPLRPMFVARIRRPAWPPSSPCAR</sequence>
<proteinExistence type="predicted"/>
<dbReference type="CDD" id="cd04301">
    <property type="entry name" value="NAT_SF"/>
    <property type="match status" value="1"/>
</dbReference>
<dbReference type="PANTHER" id="PTHR43792">
    <property type="entry name" value="GNAT FAMILY, PUTATIVE (AFU_ORTHOLOGUE AFUA_3G00765)-RELATED-RELATED"/>
    <property type="match status" value="1"/>
</dbReference>
<dbReference type="PANTHER" id="PTHR43792:SF1">
    <property type="entry name" value="N-ACETYLTRANSFERASE DOMAIN-CONTAINING PROTEIN"/>
    <property type="match status" value="1"/>
</dbReference>
<dbReference type="PROSITE" id="PS51186">
    <property type="entry name" value="GNAT"/>
    <property type="match status" value="1"/>
</dbReference>
<dbReference type="STRING" id="1217970.SAMN05444002_2273"/>
<evidence type="ECO:0000259" key="1">
    <source>
        <dbReference type="PROSITE" id="PS51186"/>
    </source>
</evidence>
<dbReference type="AlphaFoldDB" id="A0A1N6G7W4"/>
<dbReference type="OrthoDB" id="9804153at2"/>
<dbReference type="GO" id="GO:0016747">
    <property type="term" value="F:acyltransferase activity, transferring groups other than amino-acyl groups"/>
    <property type="evidence" value="ECO:0007669"/>
    <property type="project" value="InterPro"/>
</dbReference>
<evidence type="ECO:0000313" key="2">
    <source>
        <dbReference type="EMBL" id="SIO03608.1"/>
    </source>
</evidence>
<reference evidence="3" key="1">
    <citation type="submission" date="2016-11" db="EMBL/GenBank/DDBJ databases">
        <authorList>
            <person name="Varghese N."/>
            <person name="Submissions S."/>
        </authorList>
    </citation>
    <scope>NUCLEOTIDE SEQUENCE [LARGE SCALE GENOMIC DNA]</scope>
    <source>
        <strain evidence="3">DSM 29440</strain>
    </source>
</reference>
<keyword evidence="3" id="KW-1185">Reference proteome</keyword>
<dbReference type="InterPro" id="IPR000182">
    <property type="entry name" value="GNAT_dom"/>
</dbReference>
<evidence type="ECO:0000313" key="3">
    <source>
        <dbReference type="Proteomes" id="UP000184932"/>
    </source>
</evidence>
<dbReference type="SUPFAM" id="SSF55729">
    <property type="entry name" value="Acyl-CoA N-acyltransferases (Nat)"/>
    <property type="match status" value="1"/>
</dbReference>
<keyword evidence="2" id="KW-0808">Transferase</keyword>
<dbReference type="Gene3D" id="3.40.630.30">
    <property type="match status" value="1"/>
</dbReference>
<organism evidence="2 3">
    <name type="scientific">Vannielia litorea</name>
    <dbReference type="NCBI Taxonomy" id="1217970"/>
    <lineage>
        <taxon>Bacteria</taxon>
        <taxon>Pseudomonadati</taxon>
        <taxon>Pseudomonadota</taxon>
        <taxon>Alphaproteobacteria</taxon>
        <taxon>Rhodobacterales</taxon>
        <taxon>Paracoccaceae</taxon>
        <taxon>Vannielia</taxon>
    </lineage>
</organism>
<dbReference type="InterPro" id="IPR016181">
    <property type="entry name" value="Acyl_CoA_acyltransferase"/>
</dbReference>
<name>A0A1N6G7W4_9RHOB</name>
<dbReference type="RefSeq" id="WP_074256312.1">
    <property type="nucleotide sequence ID" value="NZ_FSRL01000001.1"/>
</dbReference>
<dbReference type="InterPro" id="IPR051531">
    <property type="entry name" value="N-acetyltransferase"/>
</dbReference>